<feature type="compositionally biased region" description="Low complexity" evidence="2">
    <location>
        <begin position="232"/>
        <end position="243"/>
    </location>
</feature>
<reference evidence="5" key="1">
    <citation type="journal article" date="2012" name="G3 (Bethesda)">
        <title>Pichia sorbitophila, an interspecies yeast hybrid reveals early steps of genome resolution following polyploidization.</title>
        <authorList>
            <person name="Leh Louis V."/>
            <person name="Despons L."/>
            <person name="Friedrich A."/>
            <person name="Martin T."/>
            <person name="Durrens P."/>
            <person name="Casaregola S."/>
            <person name="Neuveglise C."/>
            <person name="Fairhead C."/>
            <person name="Marck C."/>
            <person name="Cruz J.A."/>
            <person name="Straub M.L."/>
            <person name="Kugler V."/>
            <person name="Sacerdot C."/>
            <person name="Uzunov Z."/>
            <person name="Thierry A."/>
            <person name="Weiss S."/>
            <person name="Bleykasten C."/>
            <person name="De Montigny J."/>
            <person name="Jacques N."/>
            <person name="Jung P."/>
            <person name="Lemaire M."/>
            <person name="Mallet S."/>
            <person name="Morel G."/>
            <person name="Richard G.F."/>
            <person name="Sarkar A."/>
            <person name="Savel G."/>
            <person name="Schacherer J."/>
            <person name="Seret M.L."/>
            <person name="Talla E."/>
            <person name="Samson G."/>
            <person name="Jubin C."/>
            <person name="Poulain J."/>
            <person name="Vacherie B."/>
            <person name="Barbe V."/>
            <person name="Pelletier E."/>
            <person name="Sherman D.J."/>
            <person name="Westhof E."/>
            <person name="Weissenbach J."/>
            <person name="Baret P.V."/>
            <person name="Wincker P."/>
            <person name="Gaillardin C."/>
            <person name="Dujon B."/>
            <person name="Souciet J.L."/>
        </authorList>
    </citation>
    <scope>NUCLEOTIDE SEQUENCE [LARGE SCALE GENOMIC DNA]</scope>
    <source>
        <strain evidence="5">CBS 270.75 / DBVPG 7215 / KCTC 17166 / NRRL Y-17582</strain>
    </source>
</reference>
<feature type="compositionally biased region" description="Basic and acidic residues" evidence="2">
    <location>
        <begin position="146"/>
        <end position="167"/>
    </location>
</feature>
<feature type="compositionally biased region" description="Low complexity" evidence="2">
    <location>
        <begin position="256"/>
        <end position="276"/>
    </location>
</feature>
<evidence type="ECO:0000313" key="5">
    <source>
        <dbReference type="Proteomes" id="UP000006790"/>
    </source>
</evidence>
<dbReference type="Pfam" id="PF00076">
    <property type="entry name" value="RRM_1"/>
    <property type="match status" value="1"/>
</dbReference>
<protein>
    <recommendedName>
        <fullName evidence="3">RRM domain-containing protein</fullName>
    </recommendedName>
</protein>
<dbReference type="STRING" id="931890.G8JVE3"/>
<feature type="domain" description="RRM" evidence="3">
    <location>
        <begin position="5"/>
        <end position="85"/>
    </location>
</feature>
<accession>G8JVE3</accession>
<keyword evidence="5" id="KW-1185">Reference proteome</keyword>
<sequence length="332" mass="37071">MGSSNTVHVSGFPRDTRARDMVPDFESIGKIVRIDIPPMRPFQDRPYAFVQFETSEECERAIDILDGRPFSSDSRFTYHVQLARSRPYPSGYNGNGDRGGKYGLGGPSSRGGILSGGYKGRDYRDQDPRDFRTGTLSRGVPGAYRLDGERGYKFREPREYRDREPLRAYESVRPSYQDQEDEENSAAVSSDDYIPPAEEGNSDYQSQDITVAADDQTASGYLQPADPDHHASAASSSAHNTYNDNHDNDENDDNNGDATAAANIAAASTAATGENSQPKELASREQLAPPEKIPAIRTGKPFQRRQESQHTLTVPFRRYRAERRARINRSKY</sequence>
<dbReference type="OrthoDB" id="5970at2759"/>
<dbReference type="AlphaFoldDB" id="G8JVE3"/>
<dbReference type="Proteomes" id="UP000006790">
    <property type="component" value="Chromosome 6"/>
</dbReference>
<evidence type="ECO:0000256" key="1">
    <source>
        <dbReference type="PROSITE-ProRule" id="PRU00176"/>
    </source>
</evidence>
<dbReference type="eggNOG" id="ENOG502S4TA">
    <property type="taxonomic scope" value="Eukaryota"/>
</dbReference>
<dbReference type="OMA" id="MPKNTLY"/>
<dbReference type="InterPro" id="IPR012677">
    <property type="entry name" value="Nucleotide-bd_a/b_plait_sf"/>
</dbReference>
<organism evidence="4 5">
    <name type="scientific">Eremothecium cymbalariae (strain CBS 270.75 / DBVPG 7215 / KCTC 17166 / NRRL Y-17582)</name>
    <name type="common">Yeast</name>
    <dbReference type="NCBI Taxonomy" id="931890"/>
    <lineage>
        <taxon>Eukaryota</taxon>
        <taxon>Fungi</taxon>
        <taxon>Dikarya</taxon>
        <taxon>Ascomycota</taxon>
        <taxon>Saccharomycotina</taxon>
        <taxon>Saccharomycetes</taxon>
        <taxon>Saccharomycetales</taxon>
        <taxon>Saccharomycetaceae</taxon>
        <taxon>Eremothecium</taxon>
    </lineage>
</organism>
<dbReference type="InterPro" id="IPR000504">
    <property type="entry name" value="RRM_dom"/>
</dbReference>
<dbReference type="GO" id="GO:0003723">
    <property type="term" value="F:RNA binding"/>
    <property type="evidence" value="ECO:0007669"/>
    <property type="project" value="UniProtKB-UniRule"/>
</dbReference>
<proteinExistence type="predicted"/>
<dbReference type="GeneID" id="11472269"/>
<dbReference type="Gene3D" id="3.30.70.330">
    <property type="match status" value="1"/>
</dbReference>
<feature type="region of interest" description="Disordered" evidence="2">
    <location>
        <begin position="88"/>
        <end position="319"/>
    </location>
</feature>
<dbReference type="InterPro" id="IPR035979">
    <property type="entry name" value="RBD_domain_sf"/>
</dbReference>
<keyword evidence="1" id="KW-0694">RNA-binding</keyword>
<feature type="compositionally biased region" description="Basic and acidic residues" evidence="2">
    <location>
        <begin position="119"/>
        <end position="132"/>
    </location>
</feature>
<dbReference type="RefSeq" id="XP_003647439.1">
    <property type="nucleotide sequence ID" value="XM_003647391.1"/>
</dbReference>
<dbReference type="KEGG" id="erc:Ecym_6240"/>
<gene>
    <name evidence="4" type="ordered locus">Ecym_6240</name>
</gene>
<dbReference type="InParanoid" id="G8JVE3"/>
<dbReference type="SUPFAM" id="SSF54928">
    <property type="entry name" value="RNA-binding domain, RBD"/>
    <property type="match status" value="1"/>
</dbReference>
<evidence type="ECO:0000313" key="4">
    <source>
        <dbReference type="EMBL" id="AET40622.1"/>
    </source>
</evidence>
<dbReference type="PROSITE" id="PS50102">
    <property type="entry name" value="RRM"/>
    <property type="match status" value="1"/>
</dbReference>
<feature type="compositionally biased region" description="Gly residues" evidence="2">
    <location>
        <begin position="93"/>
        <end position="118"/>
    </location>
</feature>
<dbReference type="SMART" id="SM00360">
    <property type="entry name" value="RRM"/>
    <property type="match status" value="1"/>
</dbReference>
<evidence type="ECO:0000259" key="3">
    <source>
        <dbReference type="PROSITE" id="PS50102"/>
    </source>
</evidence>
<dbReference type="HOGENOM" id="CLU_072351_0_0_1"/>
<evidence type="ECO:0000256" key="2">
    <source>
        <dbReference type="SAM" id="MobiDB-lite"/>
    </source>
</evidence>
<dbReference type="EMBL" id="CP002502">
    <property type="protein sequence ID" value="AET40622.1"/>
    <property type="molecule type" value="Genomic_DNA"/>
</dbReference>
<name>G8JVE3_ERECY</name>